<keyword evidence="4 7" id="KW-0472">Membrane</keyword>
<feature type="coiled-coil region" evidence="5">
    <location>
        <begin position="573"/>
        <end position="600"/>
    </location>
</feature>
<dbReference type="GO" id="GO:0000287">
    <property type="term" value="F:magnesium ion binding"/>
    <property type="evidence" value="ECO:0007669"/>
    <property type="project" value="TreeGrafter"/>
</dbReference>
<dbReference type="STRING" id="1388766.A0A017SFQ7"/>
<gene>
    <name evidence="8" type="ORF">EURHEDRAFT_35778</name>
</gene>
<evidence type="ECO:0000256" key="7">
    <source>
        <dbReference type="SAM" id="Phobius"/>
    </source>
</evidence>
<feature type="transmembrane region" description="Helical" evidence="7">
    <location>
        <begin position="619"/>
        <end position="639"/>
    </location>
</feature>
<feature type="compositionally biased region" description="Polar residues" evidence="6">
    <location>
        <begin position="333"/>
        <end position="373"/>
    </location>
</feature>
<dbReference type="InterPro" id="IPR002523">
    <property type="entry name" value="MgTranspt_CorA/ZnTranspt_ZntB"/>
</dbReference>
<feature type="compositionally biased region" description="Polar residues" evidence="6">
    <location>
        <begin position="389"/>
        <end position="402"/>
    </location>
</feature>
<feature type="transmembrane region" description="Helical" evidence="7">
    <location>
        <begin position="659"/>
        <end position="678"/>
    </location>
</feature>
<organism evidence="8 9">
    <name type="scientific">Aspergillus ruber (strain CBS 135680)</name>
    <dbReference type="NCBI Taxonomy" id="1388766"/>
    <lineage>
        <taxon>Eukaryota</taxon>
        <taxon>Fungi</taxon>
        <taxon>Dikarya</taxon>
        <taxon>Ascomycota</taxon>
        <taxon>Pezizomycotina</taxon>
        <taxon>Eurotiomycetes</taxon>
        <taxon>Eurotiomycetidae</taxon>
        <taxon>Eurotiales</taxon>
        <taxon>Aspergillaceae</taxon>
        <taxon>Aspergillus</taxon>
        <taxon>Aspergillus subgen. Aspergillus</taxon>
    </lineage>
</organism>
<protein>
    <submittedName>
        <fullName evidence="8">Uncharacterized protein</fullName>
    </submittedName>
</protein>
<keyword evidence="2 7" id="KW-0812">Transmembrane</keyword>
<evidence type="ECO:0000256" key="4">
    <source>
        <dbReference type="ARBA" id="ARBA00023136"/>
    </source>
</evidence>
<accession>A0A017SFQ7</accession>
<dbReference type="Pfam" id="PF01544">
    <property type="entry name" value="CorA"/>
    <property type="match status" value="1"/>
</dbReference>
<evidence type="ECO:0000256" key="3">
    <source>
        <dbReference type="ARBA" id="ARBA00022989"/>
    </source>
</evidence>
<evidence type="ECO:0000256" key="2">
    <source>
        <dbReference type="ARBA" id="ARBA00022692"/>
    </source>
</evidence>
<dbReference type="SUPFAM" id="SSF144083">
    <property type="entry name" value="Magnesium transport protein CorA, transmembrane region"/>
    <property type="match status" value="1"/>
</dbReference>
<sequence>MFGTPQRMTTQSTPGPVWKSLARKHWMSTEYLITGTIRSLGDIIIAQNLTELDLKILYEHTERLRAMEKTDILIQRPETVEDPYYIPPLYVLEAAKSQAEVEETEPESHHIGQGEGIPKASAGVKQPIFKWPIKENIDDKSVDGSPHAIRTEVSSEHKPMPKQQMKALLAHLHYKLIHISGPFVAQQYNNLPLKTKLDVEKEITNLREHHHLNKHIYILLASFVRHLDHVLGCFIDEDYDCIVKGKVWAATHALIQTFKSPYKDFFSFHCSVFAIPLHTITDRIQKLRDGLFGAEQFYIPRSLEKVFLETVLLLVNTSQEASRLMCKIDQEGGDSSSMPSSPVNEEPPDQQSTSAPSQTGTVPFQERGTQTESFRVDVEEEDTQDSEGNRSTKSTPSTSSLRLHNPEKAFLREMCLQVNLILGYLDGAQAECCAMFSLKNEEEPFYNGIDRGKIIALVLQSVLQGHSTCESIPKLDIEEIYATYTTHLQLKARSTPSKSLLVDVNLLREELAIIIENISSQLSVIKGLCKSRYVSLKYGGSDTGSDSESDMTLFELLFSATFDGDAVPNVSTRNTLKEIKNDLQDRLDVFKELMQRTKDLEKQICQRVEIIQEDHGKAILVFTIVATIFLPLSFVSSYLGMNTADIRDMEPSQALFWEVAAPFTAAVVVAVLMVVYNVNRIIGWIPRATGTT</sequence>
<feature type="region of interest" description="Disordered" evidence="6">
    <location>
        <begin position="330"/>
        <end position="403"/>
    </location>
</feature>
<dbReference type="EMBL" id="KK088420">
    <property type="protein sequence ID" value="EYE95802.1"/>
    <property type="molecule type" value="Genomic_DNA"/>
</dbReference>
<evidence type="ECO:0000256" key="5">
    <source>
        <dbReference type="SAM" id="Coils"/>
    </source>
</evidence>
<keyword evidence="9" id="KW-1185">Reference proteome</keyword>
<keyword evidence="5" id="KW-0175">Coiled coil</keyword>
<dbReference type="GO" id="GO:0015095">
    <property type="term" value="F:magnesium ion transmembrane transporter activity"/>
    <property type="evidence" value="ECO:0007669"/>
    <property type="project" value="TreeGrafter"/>
</dbReference>
<dbReference type="PANTHER" id="PTHR46494">
    <property type="entry name" value="CORA FAMILY METAL ION TRANSPORTER (EUROFUNG)"/>
    <property type="match status" value="1"/>
</dbReference>
<evidence type="ECO:0000256" key="1">
    <source>
        <dbReference type="ARBA" id="ARBA00004651"/>
    </source>
</evidence>
<dbReference type="GO" id="GO:0050897">
    <property type="term" value="F:cobalt ion binding"/>
    <property type="evidence" value="ECO:0007669"/>
    <property type="project" value="TreeGrafter"/>
</dbReference>
<dbReference type="HOGENOM" id="CLU_397920_0_0_1"/>
<evidence type="ECO:0000256" key="6">
    <source>
        <dbReference type="SAM" id="MobiDB-lite"/>
    </source>
</evidence>
<dbReference type="AlphaFoldDB" id="A0A017SFQ7"/>
<dbReference type="Proteomes" id="UP000019804">
    <property type="component" value="Unassembled WGS sequence"/>
</dbReference>
<dbReference type="OrthoDB" id="5430750at2759"/>
<dbReference type="GO" id="GO:0005886">
    <property type="term" value="C:plasma membrane"/>
    <property type="evidence" value="ECO:0007669"/>
    <property type="project" value="UniProtKB-SubCell"/>
</dbReference>
<evidence type="ECO:0000313" key="9">
    <source>
        <dbReference type="Proteomes" id="UP000019804"/>
    </source>
</evidence>
<name>A0A017SFQ7_ASPRC</name>
<dbReference type="GO" id="GO:0015087">
    <property type="term" value="F:cobalt ion transmembrane transporter activity"/>
    <property type="evidence" value="ECO:0007669"/>
    <property type="project" value="TreeGrafter"/>
</dbReference>
<comment type="subcellular location">
    <subcellularLocation>
        <location evidence="1">Cell membrane</location>
        <topology evidence="1">Multi-pass membrane protein</topology>
    </subcellularLocation>
</comment>
<dbReference type="InterPro" id="IPR045863">
    <property type="entry name" value="CorA_TM1_TM2"/>
</dbReference>
<keyword evidence="3 7" id="KW-1133">Transmembrane helix</keyword>
<reference evidence="9" key="1">
    <citation type="journal article" date="2014" name="Nat. Commun.">
        <title>Genomic adaptations of the halophilic Dead Sea filamentous fungus Eurotium rubrum.</title>
        <authorList>
            <person name="Kis-Papo T."/>
            <person name="Weig A.R."/>
            <person name="Riley R."/>
            <person name="Persoh D."/>
            <person name="Salamov A."/>
            <person name="Sun H."/>
            <person name="Lipzen A."/>
            <person name="Wasser S.P."/>
            <person name="Rambold G."/>
            <person name="Grigoriev I.V."/>
            <person name="Nevo E."/>
        </authorList>
    </citation>
    <scope>NUCLEOTIDE SEQUENCE [LARGE SCALE GENOMIC DNA]</scope>
    <source>
        <strain evidence="9">CBS 135680</strain>
    </source>
</reference>
<dbReference type="GeneID" id="63693598"/>
<dbReference type="Gene3D" id="1.20.58.340">
    <property type="entry name" value="Magnesium transport protein CorA, transmembrane region"/>
    <property type="match status" value="1"/>
</dbReference>
<dbReference type="RefSeq" id="XP_040639490.1">
    <property type="nucleotide sequence ID" value="XM_040778474.1"/>
</dbReference>
<evidence type="ECO:0000313" key="8">
    <source>
        <dbReference type="EMBL" id="EYE95802.1"/>
    </source>
</evidence>
<proteinExistence type="predicted"/>
<dbReference type="PANTHER" id="PTHR46494:SF1">
    <property type="entry name" value="CORA FAMILY METAL ION TRANSPORTER (EUROFUNG)"/>
    <property type="match status" value="1"/>
</dbReference>